<keyword evidence="2" id="KW-1185">Reference proteome</keyword>
<evidence type="ECO:0000313" key="1">
    <source>
        <dbReference type="EMBL" id="KAK7500776.1"/>
    </source>
</evidence>
<evidence type="ECO:0000313" key="2">
    <source>
        <dbReference type="Proteomes" id="UP001519460"/>
    </source>
</evidence>
<dbReference type="AlphaFoldDB" id="A0ABD0LNB8"/>
<comment type="caution">
    <text evidence="1">The sequence shown here is derived from an EMBL/GenBank/DDBJ whole genome shotgun (WGS) entry which is preliminary data.</text>
</comment>
<protein>
    <submittedName>
        <fullName evidence="1">Uncharacterized protein</fullName>
    </submittedName>
</protein>
<sequence>MLCHVTQVLDIKGEELPLREDEEDVLPEYVRGYGDLTQTVRNRIDFVIIRNTVGFSAQLKRKHEAFVSAQSTTSSSNSS</sequence>
<dbReference type="EMBL" id="JACVVK020000035">
    <property type="protein sequence ID" value="KAK7500776.1"/>
    <property type="molecule type" value="Genomic_DNA"/>
</dbReference>
<proteinExistence type="predicted"/>
<dbReference type="Proteomes" id="UP001519460">
    <property type="component" value="Unassembled WGS sequence"/>
</dbReference>
<gene>
    <name evidence="1" type="ORF">BaRGS_00008020</name>
</gene>
<organism evidence="1 2">
    <name type="scientific">Batillaria attramentaria</name>
    <dbReference type="NCBI Taxonomy" id="370345"/>
    <lineage>
        <taxon>Eukaryota</taxon>
        <taxon>Metazoa</taxon>
        <taxon>Spiralia</taxon>
        <taxon>Lophotrochozoa</taxon>
        <taxon>Mollusca</taxon>
        <taxon>Gastropoda</taxon>
        <taxon>Caenogastropoda</taxon>
        <taxon>Sorbeoconcha</taxon>
        <taxon>Cerithioidea</taxon>
        <taxon>Batillariidae</taxon>
        <taxon>Batillaria</taxon>
    </lineage>
</organism>
<accession>A0ABD0LNB8</accession>
<name>A0ABD0LNB8_9CAEN</name>
<reference evidence="1 2" key="1">
    <citation type="journal article" date="2023" name="Sci. Data">
        <title>Genome assembly of the Korean intertidal mud-creeper Batillaria attramentaria.</title>
        <authorList>
            <person name="Patra A.K."/>
            <person name="Ho P.T."/>
            <person name="Jun S."/>
            <person name="Lee S.J."/>
            <person name="Kim Y."/>
            <person name="Won Y.J."/>
        </authorList>
    </citation>
    <scope>NUCLEOTIDE SEQUENCE [LARGE SCALE GENOMIC DNA]</scope>
    <source>
        <strain evidence="1">Wonlab-2016</strain>
    </source>
</reference>